<dbReference type="PANTHER" id="PTHR10851:SF0">
    <property type="entry name" value="PYRIDOXINE-5'-PHOSPHATE OXIDASE"/>
    <property type="match status" value="1"/>
</dbReference>
<dbReference type="AlphaFoldDB" id="A0AAU7AW44"/>
<feature type="binding site" evidence="5 7">
    <location>
        <position position="76"/>
    </location>
    <ligand>
        <name>FMN</name>
        <dbReference type="ChEBI" id="CHEBI:58210"/>
    </ligand>
</feature>
<dbReference type="InterPro" id="IPR019740">
    <property type="entry name" value="Pyridox_Oxase_CS"/>
</dbReference>
<feature type="binding site" evidence="5 7">
    <location>
        <position position="99"/>
    </location>
    <ligand>
        <name>FMN</name>
        <dbReference type="ChEBI" id="CHEBI:58210"/>
    </ligand>
</feature>
<dbReference type="SUPFAM" id="SSF50475">
    <property type="entry name" value="FMN-binding split barrel"/>
    <property type="match status" value="1"/>
</dbReference>
<evidence type="ECO:0000256" key="4">
    <source>
        <dbReference type="ARBA" id="ARBA00023002"/>
    </source>
</evidence>
<comment type="function">
    <text evidence="5">Catalyzes the oxidation of either pyridoxine 5'-phosphate (PNP) or pyridoxamine 5'-phosphate (PMP) into pyridoxal 5'-phosphate (PLP).</text>
</comment>
<evidence type="ECO:0000256" key="5">
    <source>
        <dbReference type="HAMAP-Rule" id="MF_01629"/>
    </source>
</evidence>
<dbReference type="PROSITE" id="PS01064">
    <property type="entry name" value="PYRIDOX_OXIDASE"/>
    <property type="match status" value="1"/>
</dbReference>
<feature type="binding site" evidence="5 7">
    <location>
        <begin position="134"/>
        <end position="135"/>
    </location>
    <ligand>
        <name>FMN</name>
        <dbReference type="ChEBI" id="CHEBI:58210"/>
    </ligand>
</feature>
<comment type="pathway">
    <text evidence="5">Cofactor metabolism; pyridoxal 5'-phosphate salvage; pyridoxal 5'-phosphate from pyridoxamine 5'-phosphate: step 1/1.</text>
</comment>
<dbReference type="KEGG" id="parq:DSM112329_02552"/>
<feature type="binding site" evidence="5 6">
    <location>
        <position position="121"/>
    </location>
    <ligand>
        <name>substrate</name>
    </ligand>
</feature>
<dbReference type="Pfam" id="PF01243">
    <property type="entry name" value="PNPOx_N"/>
    <property type="match status" value="1"/>
</dbReference>
<dbReference type="EMBL" id="CP114014">
    <property type="protein sequence ID" value="XAY05694.1"/>
    <property type="molecule type" value="Genomic_DNA"/>
</dbReference>
<dbReference type="Gene3D" id="2.30.110.10">
    <property type="entry name" value="Electron Transport, Fmn-binding Protein, Chain A"/>
    <property type="match status" value="1"/>
</dbReference>
<evidence type="ECO:0000259" key="8">
    <source>
        <dbReference type="Pfam" id="PF01243"/>
    </source>
</evidence>
<dbReference type="GO" id="GO:0008615">
    <property type="term" value="P:pyridoxine biosynthetic process"/>
    <property type="evidence" value="ECO:0007669"/>
    <property type="project" value="UniProtKB-UniRule"/>
</dbReference>
<dbReference type="InterPro" id="IPR011576">
    <property type="entry name" value="Pyridox_Oxase_N"/>
</dbReference>
<dbReference type="InterPro" id="IPR019576">
    <property type="entry name" value="Pyridoxamine_oxidase_dimer_C"/>
</dbReference>
<evidence type="ECO:0000256" key="7">
    <source>
        <dbReference type="PIRSR" id="PIRSR000190-2"/>
    </source>
</evidence>
<feature type="binding site" evidence="5 7">
    <location>
        <position position="190"/>
    </location>
    <ligand>
        <name>FMN</name>
        <dbReference type="ChEBI" id="CHEBI:58210"/>
    </ligand>
</feature>
<comment type="similarity">
    <text evidence="1 5">Belongs to the pyridoxamine 5'-phosphate oxidase family.</text>
</comment>
<evidence type="ECO:0000259" key="9">
    <source>
        <dbReference type="Pfam" id="PF10590"/>
    </source>
</evidence>
<keyword evidence="4 5" id="KW-0560">Oxidoreductase</keyword>
<evidence type="ECO:0000256" key="6">
    <source>
        <dbReference type="PIRSR" id="PIRSR000190-1"/>
    </source>
</evidence>
<dbReference type="GO" id="GO:0010181">
    <property type="term" value="F:FMN binding"/>
    <property type="evidence" value="ECO:0007669"/>
    <property type="project" value="UniProtKB-UniRule"/>
</dbReference>
<dbReference type="InterPro" id="IPR012349">
    <property type="entry name" value="Split_barrel_FMN-bd"/>
</dbReference>
<feature type="domain" description="Pyridoxamine 5'-phosphate oxidase N-terminal" evidence="8">
    <location>
        <begin position="28"/>
        <end position="147"/>
    </location>
</feature>
<dbReference type="NCBIfam" id="NF004231">
    <property type="entry name" value="PRK05679.1"/>
    <property type="match status" value="1"/>
</dbReference>
<gene>
    <name evidence="5 10" type="primary">pdxH</name>
    <name evidence="10" type="ORF">DSM112329_02552</name>
</gene>
<protein>
    <recommendedName>
        <fullName evidence="5">Pyridoxine/pyridoxamine 5'-phosphate oxidase</fullName>
        <ecNumber evidence="5">1.4.3.5</ecNumber>
    </recommendedName>
    <alternativeName>
        <fullName evidence="5">PNP/PMP oxidase</fullName>
        <shortName evidence="5">PNPOx</shortName>
    </alternativeName>
    <alternativeName>
        <fullName evidence="5">Pyridoxal 5'-phosphate synthase</fullName>
    </alternativeName>
</protein>
<evidence type="ECO:0000313" key="10">
    <source>
        <dbReference type="EMBL" id="XAY05694.1"/>
    </source>
</evidence>
<comment type="cofactor">
    <cofactor evidence="5 7">
        <name>FMN</name>
        <dbReference type="ChEBI" id="CHEBI:58210"/>
    </cofactor>
    <text evidence="5 7">Binds 1 FMN per subunit.</text>
</comment>
<proteinExistence type="inferred from homology"/>
<comment type="catalytic activity">
    <reaction evidence="5">
        <text>pyridoxine 5'-phosphate + O2 = pyridoxal 5'-phosphate + H2O2</text>
        <dbReference type="Rhea" id="RHEA:15149"/>
        <dbReference type="ChEBI" id="CHEBI:15379"/>
        <dbReference type="ChEBI" id="CHEBI:16240"/>
        <dbReference type="ChEBI" id="CHEBI:58589"/>
        <dbReference type="ChEBI" id="CHEBI:597326"/>
        <dbReference type="EC" id="1.4.3.5"/>
    </reaction>
</comment>
<keyword evidence="2 5" id="KW-0285">Flavoprotein</keyword>
<name>A0AAU7AW44_9ACTN</name>
<feature type="binding site" evidence="5 7">
    <location>
        <begin position="55"/>
        <end position="60"/>
    </location>
    <ligand>
        <name>FMN</name>
        <dbReference type="ChEBI" id="CHEBI:58210"/>
    </ligand>
</feature>
<accession>A0AAU7AW44</accession>
<feature type="binding site" evidence="5 6">
    <location>
        <position position="60"/>
    </location>
    <ligand>
        <name>substrate</name>
    </ligand>
</feature>
<dbReference type="PANTHER" id="PTHR10851">
    <property type="entry name" value="PYRIDOXINE-5-PHOSPHATE OXIDASE"/>
    <property type="match status" value="1"/>
</dbReference>
<sequence length="207" mass="22171">MRRTYERGGLDEADLAGGWLPQLERWLADAVAAGVTEPNAMVLATADAAGAPSARTVLLKGLDDRGLVLYTNLGSRKGREVAANPAVSLVFPWVDLQRQVVVCGTAVPVDAAESDAYFASRPHGSQLGAAVSPQSTVIAARDVLTAARAELERAHPAGTPVPRPDHWGGLRVRPSSVEFWQGRPDRLHDRLRFRADGGAWVVERLAP</sequence>
<dbReference type="HAMAP" id="MF_01629">
    <property type="entry name" value="PdxH"/>
    <property type="match status" value="1"/>
</dbReference>
<feature type="domain" description="Pyridoxine 5'-phosphate oxidase dimerisation C-terminal" evidence="9">
    <location>
        <begin position="167"/>
        <end position="207"/>
    </location>
</feature>
<comment type="catalytic activity">
    <reaction evidence="5">
        <text>pyridoxamine 5'-phosphate + O2 + H2O = pyridoxal 5'-phosphate + H2O2 + NH4(+)</text>
        <dbReference type="Rhea" id="RHEA:15817"/>
        <dbReference type="ChEBI" id="CHEBI:15377"/>
        <dbReference type="ChEBI" id="CHEBI:15379"/>
        <dbReference type="ChEBI" id="CHEBI:16240"/>
        <dbReference type="ChEBI" id="CHEBI:28938"/>
        <dbReference type="ChEBI" id="CHEBI:58451"/>
        <dbReference type="ChEBI" id="CHEBI:597326"/>
        <dbReference type="EC" id="1.4.3.5"/>
    </reaction>
</comment>
<feature type="binding site" evidence="5 6">
    <location>
        <position position="117"/>
    </location>
    <ligand>
        <name>substrate</name>
    </ligand>
</feature>
<dbReference type="GO" id="GO:0004733">
    <property type="term" value="F:pyridoxamine phosphate oxidase activity"/>
    <property type="evidence" value="ECO:0007669"/>
    <property type="project" value="UniProtKB-UniRule"/>
</dbReference>
<feature type="binding site" evidence="5 7">
    <location>
        <begin position="70"/>
        <end position="71"/>
    </location>
    <ligand>
        <name>FMN</name>
        <dbReference type="ChEBI" id="CHEBI:58210"/>
    </ligand>
</feature>
<dbReference type="PIRSF" id="PIRSF000190">
    <property type="entry name" value="Pyd_amn-ph_oxd"/>
    <property type="match status" value="1"/>
</dbReference>
<dbReference type="EC" id="1.4.3.5" evidence="5"/>
<feature type="binding site" evidence="5 7">
    <location>
        <position position="180"/>
    </location>
    <ligand>
        <name>FMN</name>
        <dbReference type="ChEBI" id="CHEBI:58210"/>
    </ligand>
</feature>
<feature type="binding site" evidence="5 6">
    <location>
        <begin position="186"/>
        <end position="188"/>
    </location>
    <ligand>
        <name>substrate</name>
    </ligand>
</feature>
<organism evidence="10">
    <name type="scientific">Paraconexibacter sp. AEG42_29</name>
    <dbReference type="NCBI Taxonomy" id="2997339"/>
    <lineage>
        <taxon>Bacteria</taxon>
        <taxon>Bacillati</taxon>
        <taxon>Actinomycetota</taxon>
        <taxon>Thermoleophilia</taxon>
        <taxon>Solirubrobacterales</taxon>
        <taxon>Paraconexibacteraceae</taxon>
        <taxon>Paraconexibacter</taxon>
    </lineage>
</organism>
<feature type="binding site" evidence="5 7">
    <location>
        <position position="77"/>
    </location>
    <ligand>
        <name>FMN</name>
        <dbReference type="ChEBI" id="CHEBI:58210"/>
    </ligand>
</feature>
<comment type="pathway">
    <text evidence="5">Cofactor metabolism; pyridoxal 5'-phosphate salvage; pyridoxal 5'-phosphate from pyridoxine 5'-phosphate: step 1/1.</text>
</comment>
<evidence type="ECO:0000256" key="1">
    <source>
        <dbReference type="ARBA" id="ARBA00007301"/>
    </source>
</evidence>
<dbReference type="InterPro" id="IPR000659">
    <property type="entry name" value="Pyridox_Oxase"/>
</dbReference>
<feature type="binding site" evidence="5 6">
    <location>
        <position position="125"/>
    </location>
    <ligand>
        <name>substrate</name>
    </ligand>
</feature>
<evidence type="ECO:0000256" key="2">
    <source>
        <dbReference type="ARBA" id="ARBA00022630"/>
    </source>
</evidence>
<keyword evidence="3 5" id="KW-0288">FMN</keyword>
<feature type="binding site" evidence="6">
    <location>
        <begin position="2"/>
        <end position="5"/>
    </location>
    <ligand>
        <name>substrate</name>
    </ligand>
</feature>
<dbReference type="Pfam" id="PF10590">
    <property type="entry name" value="PNP_phzG_C"/>
    <property type="match status" value="1"/>
</dbReference>
<dbReference type="NCBIfam" id="TIGR00558">
    <property type="entry name" value="pdxH"/>
    <property type="match status" value="1"/>
</dbReference>
<comment type="subunit">
    <text evidence="5">Homodimer.</text>
</comment>
<keyword evidence="5" id="KW-0664">Pyridoxine biosynthesis</keyword>
<reference evidence="10" key="1">
    <citation type="submission" date="2022-12" db="EMBL/GenBank/DDBJ databases">
        <title>Paraconexibacter alkalitolerans sp. nov. and Baekduia alba sp. nov., isolated from soil and emended description of the genera Paraconexibacter (Chun et al., 2020) and Baekduia (An et al., 2020).</title>
        <authorList>
            <person name="Vieira S."/>
            <person name="Huber K.J."/>
            <person name="Geppert A."/>
            <person name="Wolf J."/>
            <person name="Neumann-Schaal M."/>
            <person name="Muesken M."/>
            <person name="Overmann J."/>
        </authorList>
    </citation>
    <scope>NUCLEOTIDE SEQUENCE</scope>
    <source>
        <strain evidence="10">AEG42_29</strain>
    </source>
</reference>
<evidence type="ECO:0000256" key="3">
    <source>
        <dbReference type="ARBA" id="ARBA00022643"/>
    </source>
</evidence>